<organism evidence="1 2">
    <name type="scientific">Caerostris darwini</name>
    <dbReference type="NCBI Taxonomy" id="1538125"/>
    <lineage>
        <taxon>Eukaryota</taxon>
        <taxon>Metazoa</taxon>
        <taxon>Ecdysozoa</taxon>
        <taxon>Arthropoda</taxon>
        <taxon>Chelicerata</taxon>
        <taxon>Arachnida</taxon>
        <taxon>Araneae</taxon>
        <taxon>Araneomorphae</taxon>
        <taxon>Entelegynae</taxon>
        <taxon>Araneoidea</taxon>
        <taxon>Araneidae</taxon>
        <taxon>Caerostris</taxon>
    </lineage>
</organism>
<reference evidence="1 2" key="1">
    <citation type="submission" date="2021-06" db="EMBL/GenBank/DDBJ databases">
        <title>Caerostris darwini draft genome.</title>
        <authorList>
            <person name="Kono N."/>
            <person name="Arakawa K."/>
        </authorList>
    </citation>
    <scope>NUCLEOTIDE SEQUENCE [LARGE SCALE GENOMIC DNA]</scope>
</reference>
<proteinExistence type="predicted"/>
<dbReference type="EMBL" id="BPLQ01004905">
    <property type="protein sequence ID" value="GIY11450.1"/>
    <property type="molecule type" value="Genomic_DNA"/>
</dbReference>
<gene>
    <name evidence="1" type="ORF">CDAR_374341</name>
</gene>
<keyword evidence="2" id="KW-1185">Reference proteome</keyword>
<dbReference type="AlphaFoldDB" id="A0AAV4QTM0"/>
<sequence length="93" mass="10738">MHPSLYYFSCYSWHTILESEETTLKVYAGGGFNSQYEFAMPCLSCLRAETRVNKAPEKIRFPLCLLDTPYGKMHRNCKCIKKHFHGKKSTAVP</sequence>
<evidence type="ECO:0000313" key="2">
    <source>
        <dbReference type="Proteomes" id="UP001054837"/>
    </source>
</evidence>
<comment type="caution">
    <text evidence="1">The sequence shown here is derived from an EMBL/GenBank/DDBJ whole genome shotgun (WGS) entry which is preliminary data.</text>
</comment>
<accession>A0AAV4QTM0</accession>
<dbReference type="Proteomes" id="UP001054837">
    <property type="component" value="Unassembled WGS sequence"/>
</dbReference>
<evidence type="ECO:0000313" key="1">
    <source>
        <dbReference type="EMBL" id="GIY11450.1"/>
    </source>
</evidence>
<name>A0AAV4QTM0_9ARAC</name>
<protein>
    <submittedName>
        <fullName evidence="1">Uncharacterized protein</fullName>
    </submittedName>
</protein>